<name>Q84ST6_ORYSJ</name>
<organism evidence="2 3">
    <name type="scientific">Oryza sativa subsp. japonica</name>
    <name type="common">Rice</name>
    <dbReference type="NCBI Taxonomy" id="39947"/>
    <lineage>
        <taxon>Eukaryota</taxon>
        <taxon>Viridiplantae</taxon>
        <taxon>Streptophyta</taxon>
        <taxon>Embryophyta</taxon>
        <taxon>Tracheophyta</taxon>
        <taxon>Spermatophyta</taxon>
        <taxon>Magnoliopsida</taxon>
        <taxon>Liliopsida</taxon>
        <taxon>Poales</taxon>
        <taxon>Poaceae</taxon>
        <taxon>BOP clade</taxon>
        <taxon>Oryzoideae</taxon>
        <taxon>Oryzeae</taxon>
        <taxon>Oryzinae</taxon>
        <taxon>Oryza</taxon>
        <taxon>Oryza sativa</taxon>
    </lineage>
</organism>
<evidence type="ECO:0000313" key="3">
    <source>
        <dbReference type="Proteomes" id="UP000000763"/>
    </source>
</evidence>
<reference evidence="3" key="1">
    <citation type="journal article" date="2005" name="Nature">
        <title>The map-based sequence of the rice genome.</title>
        <authorList>
            <consortium name="International rice genome sequencing project (IRGSP)"/>
            <person name="Matsumoto T."/>
            <person name="Wu J."/>
            <person name="Kanamori H."/>
            <person name="Katayose Y."/>
            <person name="Fujisawa M."/>
            <person name="Namiki N."/>
            <person name="Mizuno H."/>
            <person name="Yamamoto K."/>
            <person name="Antonio B.A."/>
            <person name="Baba T."/>
            <person name="Sakata K."/>
            <person name="Nagamura Y."/>
            <person name="Aoki H."/>
            <person name="Arikawa K."/>
            <person name="Arita K."/>
            <person name="Bito T."/>
            <person name="Chiden Y."/>
            <person name="Fujitsuka N."/>
            <person name="Fukunaka R."/>
            <person name="Hamada M."/>
            <person name="Harada C."/>
            <person name="Hayashi A."/>
            <person name="Hijishita S."/>
            <person name="Honda M."/>
            <person name="Hosokawa S."/>
            <person name="Ichikawa Y."/>
            <person name="Idonuma A."/>
            <person name="Iijima M."/>
            <person name="Ikeda M."/>
            <person name="Ikeno M."/>
            <person name="Ito K."/>
            <person name="Ito S."/>
            <person name="Ito T."/>
            <person name="Ito Y."/>
            <person name="Ito Y."/>
            <person name="Iwabuchi A."/>
            <person name="Kamiya K."/>
            <person name="Karasawa W."/>
            <person name="Kurita K."/>
            <person name="Katagiri S."/>
            <person name="Kikuta A."/>
            <person name="Kobayashi H."/>
            <person name="Kobayashi N."/>
            <person name="Machita K."/>
            <person name="Maehara T."/>
            <person name="Masukawa M."/>
            <person name="Mizubayashi T."/>
            <person name="Mukai Y."/>
            <person name="Nagasaki H."/>
            <person name="Nagata Y."/>
            <person name="Naito S."/>
            <person name="Nakashima M."/>
            <person name="Nakama Y."/>
            <person name="Nakamichi Y."/>
            <person name="Nakamura M."/>
            <person name="Meguro A."/>
            <person name="Negishi M."/>
            <person name="Ohta I."/>
            <person name="Ohta T."/>
            <person name="Okamoto M."/>
            <person name="Ono N."/>
            <person name="Saji S."/>
            <person name="Sakaguchi M."/>
            <person name="Sakai K."/>
            <person name="Shibata M."/>
            <person name="Shimokawa T."/>
            <person name="Song J."/>
            <person name="Takazaki Y."/>
            <person name="Terasawa K."/>
            <person name="Tsugane M."/>
            <person name="Tsuji K."/>
            <person name="Ueda S."/>
            <person name="Waki K."/>
            <person name="Yamagata H."/>
            <person name="Yamamoto M."/>
            <person name="Yamamoto S."/>
            <person name="Yamane H."/>
            <person name="Yoshiki S."/>
            <person name="Yoshihara R."/>
            <person name="Yukawa K."/>
            <person name="Zhong H."/>
            <person name="Yano M."/>
            <person name="Yuan Q."/>
            <person name="Ouyang S."/>
            <person name="Liu J."/>
            <person name="Jones K.M."/>
            <person name="Gansberger K."/>
            <person name="Moffat K."/>
            <person name="Hill J."/>
            <person name="Bera J."/>
            <person name="Fadrosh D."/>
            <person name="Jin S."/>
            <person name="Johri S."/>
            <person name="Kim M."/>
            <person name="Overton L."/>
            <person name="Reardon M."/>
            <person name="Tsitrin T."/>
            <person name="Vuong H."/>
            <person name="Weaver B."/>
            <person name="Ciecko A."/>
            <person name="Tallon L."/>
            <person name="Jackson J."/>
            <person name="Pai G."/>
            <person name="Aken S.V."/>
            <person name="Utterback T."/>
            <person name="Reidmuller S."/>
            <person name="Feldblyum T."/>
            <person name="Hsiao J."/>
            <person name="Zismann V."/>
            <person name="Iobst S."/>
            <person name="de Vazeille A.R."/>
            <person name="Buell C.R."/>
            <person name="Ying K."/>
            <person name="Li Y."/>
            <person name="Lu T."/>
            <person name="Huang Y."/>
            <person name="Zhao Q."/>
            <person name="Feng Q."/>
            <person name="Zhang L."/>
            <person name="Zhu J."/>
            <person name="Weng Q."/>
            <person name="Mu J."/>
            <person name="Lu Y."/>
            <person name="Fan D."/>
            <person name="Liu Y."/>
            <person name="Guan J."/>
            <person name="Zhang Y."/>
            <person name="Yu S."/>
            <person name="Liu X."/>
            <person name="Zhang Y."/>
            <person name="Hong G."/>
            <person name="Han B."/>
            <person name="Choisne N."/>
            <person name="Demange N."/>
            <person name="Orjeda G."/>
            <person name="Samain S."/>
            <person name="Cattolico L."/>
            <person name="Pelletier E."/>
            <person name="Couloux A."/>
            <person name="Segurens B."/>
            <person name="Wincker P."/>
            <person name="D'Hont A."/>
            <person name="Scarpelli C."/>
            <person name="Weissenbach J."/>
            <person name="Salanoubat M."/>
            <person name="Quetier F."/>
            <person name="Yu Y."/>
            <person name="Kim H.R."/>
            <person name="Rambo T."/>
            <person name="Currie J."/>
            <person name="Collura K."/>
            <person name="Luo M."/>
            <person name="Yang T."/>
            <person name="Ammiraju J.S.S."/>
            <person name="Engler F."/>
            <person name="Soderlund C."/>
            <person name="Wing R.A."/>
            <person name="Palmer L.E."/>
            <person name="de la Bastide M."/>
            <person name="Spiegel L."/>
            <person name="Nascimento L."/>
            <person name="Zutavern T."/>
            <person name="O'Shaughnessy A."/>
            <person name="Dike S."/>
            <person name="Dedhia N."/>
            <person name="Preston R."/>
            <person name="Balija V."/>
            <person name="McCombie W.R."/>
            <person name="Chow T."/>
            <person name="Chen H."/>
            <person name="Chung M."/>
            <person name="Chen C."/>
            <person name="Shaw J."/>
            <person name="Wu H."/>
            <person name="Hsiao K."/>
            <person name="Chao Y."/>
            <person name="Chu M."/>
            <person name="Cheng C."/>
            <person name="Hour A."/>
            <person name="Lee P."/>
            <person name="Lin S."/>
            <person name="Lin Y."/>
            <person name="Liou J."/>
            <person name="Liu S."/>
            <person name="Hsing Y."/>
            <person name="Raghuvanshi S."/>
            <person name="Mohanty A."/>
            <person name="Bharti A.K."/>
            <person name="Gaur A."/>
            <person name="Gupta V."/>
            <person name="Kumar D."/>
            <person name="Ravi V."/>
            <person name="Vij S."/>
            <person name="Kapur A."/>
            <person name="Khurana P."/>
            <person name="Khurana P."/>
            <person name="Khurana J.P."/>
            <person name="Tyagi A.K."/>
            <person name="Gaikwad K."/>
            <person name="Singh A."/>
            <person name="Dalal V."/>
            <person name="Srivastava S."/>
            <person name="Dixit A."/>
            <person name="Pal A.K."/>
            <person name="Ghazi I.A."/>
            <person name="Yadav M."/>
            <person name="Pandit A."/>
            <person name="Bhargava A."/>
            <person name="Sureshbabu K."/>
            <person name="Batra K."/>
            <person name="Sharma T.R."/>
            <person name="Mohapatra T."/>
            <person name="Singh N.K."/>
            <person name="Messing J."/>
            <person name="Nelson A.B."/>
            <person name="Fuks G."/>
            <person name="Kavchok S."/>
            <person name="Keizer G."/>
            <person name="Linton E."/>
            <person name="Llaca V."/>
            <person name="Song R."/>
            <person name="Tanyolac B."/>
            <person name="Young S."/>
            <person name="Ho-Il K."/>
            <person name="Hahn J.H."/>
            <person name="Sangsakoo G."/>
            <person name="Vanavichit A."/>
            <person name="de Mattos Luiz.A.T."/>
            <person name="Zimmer P.D."/>
            <person name="Malone G."/>
            <person name="Dellagostin O."/>
            <person name="de Oliveira A.C."/>
            <person name="Bevan M."/>
            <person name="Bancroft I."/>
            <person name="Minx P."/>
            <person name="Cordum H."/>
            <person name="Wilson R."/>
            <person name="Cheng Z."/>
            <person name="Jin W."/>
            <person name="Jiang J."/>
            <person name="Leong S.A."/>
            <person name="Iwama H."/>
            <person name="Gojobori T."/>
            <person name="Itoh T."/>
            <person name="Niimura Y."/>
            <person name="Fujii Y."/>
            <person name="Habara T."/>
            <person name="Sakai H."/>
            <person name="Sato Y."/>
            <person name="Wilson G."/>
            <person name="Kumar K."/>
            <person name="McCouch S."/>
            <person name="Juretic N."/>
            <person name="Hoen D."/>
            <person name="Wright S."/>
            <person name="Bruskiewich R."/>
            <person name="Bureau T."/>
            <person name="Miyao A."/>
            <person name="Hirochika H."/>
            <person name="Nishikawa T."/>
            <person name="Kadowaki K."/>
            <person name="Sugiura M."/>
            <person name="Burr B."/>
            <person name="Sasaki T."/>
        </authorList>
    </citation>
    <scope>NUCLEOTIDE SEQUENCE [LARGE SCALE GENOMIC DNA]</scope>
    <source>
        <strain evidence="3">cv. Nipponbare</strain>
    </source>
</reference>
<feature type="region of interest" description="Disordered" evidence="1">
    <location>
        <begin position="1"/>
        <end position="50"/>
    </location>
</feature>
<dbReference type="AlphaFoldDB" id="Q84ST6"/>
<proteinExistence type="predicted"/>
<dbReference type="Proteomes" id="UP000000763">
    <property type="component" value="Chromosome 3"/>
</dbReference>
<feature type="compositionally biased region" description="Low complexity" evidence="1">
    <location>
        <begin position="11"/>
        <end position="34"/>
    </location>
</feature>
<gene>
    <name evidence="2" type="ordered locus">Os03g45100</name>
</gene>
<evidence type="ECO:0000313" key="2">
    <source>
        <dbReference type="EMBL" id="AAO73230.1"/>
    </source>
</evidence>
<accession>Q84ST6</accession>
<feature type="compositionally biased region" description="Polar residues" evidence="1">
    <location>
        <begin position="37"/>
        <end position="50"/>
    </location>
</feature>
<dbReference type="EMBL" id="AC120535">
    <property type="protein sequence ID" value="AAO73230.1"/>
    <property type="molecule type" value="Genomic_DNA"/>
</dbReference>
<evidence type="ECO:0000256" key="1">
    <source>
        <dbReference type="SAM" id="MobiDB-lite"/>
    </source>
</evidence>
<reference evidence="3" key="2">
    <citation type="journal article" date="2008" name="Nucleic Acids Res.">
        <title>The rice annotation project database (RAP-DB): 2008 update.</title>
        <authorList>
            <consortium name="The rice annotation project (RAP)"/>
        </authorList>
    </citation>
    <scope>GENOME REANNOTATION</scope>
    <source>
        <strain evidence="3">cv. Nipponbare</strain>
    </source>
</reference>
<protein>
    <submittedName>
        <fullName evidence="2">Uncharacterized protein</fullName>
    </submittedName>
</protein>
<sequence length="50" mass="5095">MASRAIVTVGFTSPRATPSASPSPFSAAGTPFAPHAENSSELCLSPFKSQ</sequence>